<sequence>MGDAALTLVLNTHMPWVLGRAPLFDQPESWLFEAITETYIPLFQMLSRWDPRRFPGKLVLSLTPCLARQLCDARERYLGYLRVLHAIARAEVERTASREEFNRFQKHPQQLSTEELRCLQHSASFYVQRIEDSLAFIAQHDFADVLRSLACIDGLELWTSSPHHNYLPFFSAKTADRFVARGVEEFSEIFGRHPDGFWLPECAFYPGIERSLVRHGVPRTALSLHAIGSYAPTSVSGIYRAGALDVLIHDFRIALHLWKAPSETLPAHPLYREFFRDLGFDVVPEYFDRLGIEIPAHRRGHCWTGIKYHAVSGAEVSLGDKRLYDPEAARAQARHHVPEFWDLLDRHRPWVHDHRTFVLAFDTELFGHWWHEGIPWLEGILDAAPEPATPVAETPSEPATLPMVPRLHYSTWGQDFYSEHWLTRDNCWMYALVKLVESQLDAHADPALFRSFERLSASDYLFMYPDPSQQASTRGLFLELFTATIEQMDMHASEVVTAFPVDPFKHLLVYVTRRVPEPTPSFHLHLALPEGSKATPRQVTLEPEHHSAAGYQIYFQYFPLRPRSRYELRIDGTEQRCTIDTPDFGIPLLIGTDLRPVPKYNHEKLYRKVAAIWEEDPSAPVRTRPSRRSHQVYTREALAPVLGGRSAAVFKYNKEGYALLRFRDLALATPTIVFDDGLAAQESAAYMGGDDTSIPVSASLEDIALRSFDAVILTCSLNFASETAYVRALLDEAVGRHIPVVSLYDDILHYDLLDMSVDTSAFHRIAIPEGEPATALRAEPYHVANLLGVFGTDTVQGKFTTQIYLREALRQHLRVKHLATEPTGLLLGADIAYSRILGIDLTQRLSVERGLMLGLSRTSDLVITGGQNAMLFAPPGYNRADNASTYIYETFLPPLIVLTVAIETEPAAVLETMAYLRDLAERHGVRCEVIGLAMMGGRKLHGGRWTETYFLGVREEILEAARRRLERATGLSIYAIPEETQHLARAVLGRL</sequence>
<keyword evidence="7" id="KW-1185">Reference proteome</keyword>
<dbReference type="Proteomes" id="UP000067626">
    <property type="component" value="Chromosome"/>
</dbReference>
<evidence type="ECO:0000256" key="1">
    <source>
        <dbReference type="ARBA" id="ARBA00006821"/>
    </source>
</evidence>
<evidence type="ECO:0000313" key="6">
    <source>
        <dbReference type="EMBL" id="AKT39918.1"/>
    </source>
</evidence>
<dbReference type="OrthoDB" id="9757977at2"/>
<keyword evidence="2 4" id="KW-0119">Carbohydrate metabolism</keyword>
<name>A0A0K1EH44_CHOCO</name>
<feature type="active site" description="Nucleophile" evidence="3">
    <location>
        <position position="201"/>
    </location>
</feature>
<dbReference type="EMBL" id="CP012159">
    <property type="protein sequence ID" value="AKT39918.1"/>
    <property type="molecule type" value="Genomic_DNA"/>
</dbReference>
<evidence type="ECO:0000259" key="5">
    <source>
        <dbReference type="Pfam" id="PF03065"/>
    </source>
</evidence>
<dbReference type="KEGG" id="ccro:CMC5_040690"/>
<dbReference type="PANTHER" id="PTHR41695">
    <property type="entry name" value="1,4-ALPHA-GLUCAN BRANCHING ENZYME RV3031-RELATED"/>
    <property type="match status" value="1"/>
</dbReference>
<dbReference type="Gene3D" id="3.40.50.300">
    <property type="entry name" value="P-loop containing nucleotide triphosphate hydrolases"/>
    <property type="match status" value="1"/>
</dbReference>
<comment type="similarity">
    <text evidence="1 4">Belongs to the glycosyl hydrolase 57 family.</text>
</comment>
<evidence type="ECO:0000256" key="3">
    <source>
        <dbReference type="PIRSR" id="PIRSR640042-1"/>
    </source>
</evidence>
<dbReference type="STRING" id="52.CMC5_040690"/>
<dbReference type="InterPro" id="IPR027291">
    <property type="entry name" value="Glyco_hydro_38_N_sf"/>
</dbReference>
<dbReference type="InterPro" id="IPR004300">
    <property type="entry name" value="Glyco_hydro_57_N"/>
</dbReference>
<dbReference type="GO" id="GO:0005576">
    <property type="term" value="C:extracellular region"/>
    <property type="evidence" value="ECO:0007669"/>
    <property type="project" value="TreeGrafter"/>
</dbReference>
<reference evidence="6 7" key="1">
    <citation type="submission" date="2015-07" db="EMBL/GenBank/DDBJ databases">
        <title>Genome analysis of myxobacterium Chondromyces crocatus Cm c5 reveals a high potential for natural compound synthesis and the genetic basis for the loss of fruiting body formation.</title>
        <authorList>
            <person name="Zaburannyi N."/>
            <person name="Bunk B."/>
            <person name="Maier J."/>
            <person name="Overmann J."/>
            <person name="Mueller R."/>
        </authorList>
    </citation>
    <scope>NUCLEOTIDE SEQUENCE [LARGE SCALE GENOMIC DNA]</scope>
    <source>
        <strain evidence="6 7">Cm c5</strain>
    </source>
</reference>
<proteinExistence type="inferred from homology"/>
<dbReference type="SUPFAM" id="SSF88713">
    <property type="entry name" value="Glycoside hydrolase/deacetylase"/>
    <property type="match status" value="1"/>
</dbReference>
<dbReference type="Gene3D" id="3.20.110.10">
    <property type="entry name" value="Glycoside hydrolase 38, N terminal domain"/>
    <property type="match status" value="1"/>
</dbReference>
<dbReference type="PATRIC" id="fig|52.7.peg.4480"/>
<gene>
    <name evidence="6" type="ORF">CMC5_040690</name>
</gene>
<evidence type="ECO:0000313" key="7">
    <source>
        <dbReference type="Proteomes" id="UP000067626"/>
    </source>
</evidence>
<accession>A0A0K1EH44</accession>
<evidence type="ECO:0000256" key="2">
    <source>
        <dbReference type="ARBA" id="ARBA00023277"/>
    </source>
</evidence>
<dbReference type="GO" id="GO:0030979">
    <property type="term" value="P:alpha-glucan biosynthetic process"/>
    <property type="evidence" value="ECO:0007669"/>
    <property type="project" value="InterPro"/>
</dbReference>
<dbReference type="InterPro" id="IPR027417">
    <property type="entry name" value="P-loop_NTPase"/>
</dbReference>
<dbReference type="InterPro" id="IPR011330">
    <property type="entry name" value="Glyco_hydro/deAcase_b/a-brl"/>
</dbReference>
<feature type="domain" description="Glycoside hydrolase family 57 N-terminal" evidence="5">
    <location>
        <begin position="8"/>
        <end position="216"/>
    </location>
</feature>
<dbReference type="SUPFAM" id="SSF52540">
    <property type="entry name" value="P-loop containing nucleoside triphosphate hydrolases"/>
    <property type="match status" value="1"/>
</dbReference>
<feature type="active site" description="Proton donor" evidence="3">
    <location>
        <position position="362"/>
    </location>
</feature>
<dbReference type="PANTHER" id="PTHR41695:SF1">
    <property type="entry name" value="1,4-ALPHA-GLUCAN BRANCHING ENZYME TK1436"/>
    <property type="match status" value="1"/>
</dbReference>
<evidence type="ECO:0000256" key="4">
    <source>
        <dbReference type="RuleBase" id="RU361196"/>
    </source>
</evidence>
<dbReference type="RefSeq" id="WP_050431916.1">
    <property type="nucleotide sequence ID" value="NZ_CP012159.1"/>
</dbReference>
<protein>
    <submittedName>
        <fullName evidence="6">Glycogen branching enzyme2C GH-57-type2C archaeal</fullName>
    </submittedName>
</protein>
<dbReference type="AlphaFoldDB" id="A0A0K1EH44"/>
<organism evidence="6 7">
    <name type="scientific">Chondromyces crocatus</name>
    <dbReference type="NCBI Taxonomy" id="52"/>
    <lineage>
        <taxon>Bacteria</taxon>
        <taxon>Pseudomonadati</taxon>
        <taxon>Myxococcota</taxon>
        <taxon>Polyangia</taxon>
        <taxon>Polyangiales</taxon>
        <taxon>Polyangiaceae</taxon>
        <taxon>Chondromyces</taxon>
    </lineage>
</organism>
<dbReference type="Pfam" id="PF03065">
    <property type="entry name" value="Glyco_hydro_57"/>
    <property type="match status" value="1"/>
</dbReference>
<dbReference type="InterPro" id="IPR040042">
    <property type="entry name" value="Branching_enz_MT3115-like"/>
</dbReference>
<dbReference type="GO" id="GO:0003844">
    <property type="term" value="F:1,4-alpha-glucan branching enzyme activity"/>
    <property type="evidence" value="ECO:0007669"/>
    <property type="project" value="InterPro"/>
</dbReference>